<evidence type="ECO:0000313" key="3">
    <source>
        <dbReference type="Proteomes" id="UP000253094"/>
    </source>
</evidence>
<dbReference type="Gene3D" id="3.20.20.80">
    <property type="entry name" value="Glycosidases"/>
    <property type="match status" value="1"/>
</dbReference>
<dbReference type="RefSeq" id="WP_114029117.1">
    <property type="nucleotide sequence ID" value="NZ_QOIL01000006.1"/>
</dbReference>
<keyword evidence="3" id="KW-1185">Reference proteome</keyword>
<dbReference type="GO" id="GO:0004553">
    <property type="term" value="F:hydrolase activity, hydrolyzing O-glycosyl compounds"/>
    <property type="evidence" value="ECO:0007669"/>
    <property type="project" value="TreeGrafter"/>
</dbReference>
<dbReference type="SUPFAM" id="SSF51445">
    <property type="entry name" value="(Trans)glycosidases"/>
    <property type="match status" value="1"/>
</dbReference>
<comment type="caution">
    <text evidence="2">The sequence shown here is derived from an EMBL/GenBank/DDBJ whole genome shotgun (WGS) entry which is preliminary data.</text>
</comment>
<feature type="chain" id="PRO_5039540088" evidence="1">
    <location>
        <begin position="23"/>
        <end position="480"/>
    </location>
</feature>
<dbReference type="InterPro" id="IPR017853">
    <property type="entry name" value="GH"/>
</dbReference>
<dbReference type="InterPro" id="IPR051923">
    <property type="entry name" value="Glycosyl_Hydrolase_39"/>
</dbReference>
<proteinExistence type="predicted"/>
<sequence length="480" mass="51641">MIRVVAAVLAVMTVLCATACTAGPPRPEPGKTPVHRQPPEQPFGLKWDGYQHPPTVHDAVIESYGGGGTFHEIVWCAVEPRPGERNWWLDDRVVGDLVAYGYRVMLRIRVGSCWASGRPDAERPRVAVSYPPADTAAYEAFVRDTVTRYAAKGVHLYGIENEIDAFTSWGVDPREYQAVGRAGARAVRAADPQAKVLDAGVASAGYGITVAKALLDAGRPDRALAFYRDFYAGRGDGGFPAANTADDLRAAFALPRAQRAVMAQDAVFELDREGVFDIVQLHYYAGWQAVPDVLAHIRARVPAGMPIEGWEVGAYWPGPDYDPAPHGTETAKLVTLLLAGGVKRVVYLPLNYKSAGALAGSEHWRGLYGEDNVARPAKLVYDTFRKHFATGAWHPVTRPGLAGGLADQGGTTTLVLWSTSGTPVAQPRPALDADRPIAVTALPGGRSWSWTAGTLEVGAEPLVVTFPAPYADALRWLEAA</sequence>
<keyword evidence="1" id="KW-0732">Signal</keyword>
<reference evidence="2 3" key="1">
    <citation type="submission" date="2018-06" db="EMBL/GenBank/DDBJ databases">
        <title>Sphaerisporangium craniellae sp. nov., isolated from a marine sponge in the South China Sea.</title>
        <authorList>
            <person name="Li L."/>
        </authorList>
    </citation>
    <scope>NUCLEOTIDE SEQUENCE [LARGE SCALE GENOMIC DNA]</scope>
    <source>
        <strain evidence="2 3">CCTCC AA 208026</strain>
    </source>
</reference>
<evidence type="ECO:0000313" key="2">
    <source>
        <dbReference type="EMBL" id="RCG30984.1"/>
    </source>
</evidence>
<gene>
    <name evidence="2" type="ORF">DQ384_13625</name>
</gene>
<feature type="signal peptide" evidence="1">
    <location>
        <begin position="1"/>
        <end position="22"/>
    </location>
</feature>
<name>A0A367FL06_9ACTN</name>
<dbReference type="EMBL" id="QOIL01000006">
    <property type="protein sequence ID" value="RCG30984.1"/>
    <property type="molecule type" value="Genomic_DNA"/>
</dbReference>
<accession>A0A367FL06</accession>
<dbReference type="OrthoDB" id="7180791at2"/>
<protein>
    <submittedName>
        <fullName evidence="2">Uncharacterized protein</fullName>
    </submittedName>
</protein>
<dbReference type="PANTHER" id="PTHR12631">
    <property type="entry name" value="ALPHA-L-IDURONIDASE"/>
    <property type="match status" value="1"/>
</dbReference>
<organism evidence="2 3">
    <name type="scientific">Sphaerisporangium album</name>
    <dbReference type="NCBI Taxonomy" id="509200"/>
    <lineage>
        <taxon>Bacteria</taxon>
        <taxon>Bacillati</taxon>
        <taxon>Actinomycetota</taxon>
        <taxon>Actinomycetes</taxon>
        <taxon>Streptosporangiales</taxon>
        <taxon>Streptosporangiaceae</taxon>
        <taxon>Sphaerisporangium</taxon>
    </lineage>
</organism>
<dbReference type="Proteomes" id="UP000253094">
    <property type="component" value="Unassembled WGS sequence"/>
</dbReference>
<dbReference type="PANTHER" id="PTHR12631:SF10">
    <property type="entry name" value="BETA-XYLOSIDASE-LIKE PROTEIN-RELATED"/>
    <property type="match status" value="1"/>
</dbReference>
<dbReference type="AlphaFoldDB" id="A0A367FL06"/>
<evidence type="ECO:0000256" key="1">
    <source>
        <dbReference type="SAM" id="SignalP"/>
    </source>
</evidence>